<dbReference type="OrthoDB" id="6334967at2759"/>
<sequence>MVWSWSAFVSLMAVLCSAAFGEENQSHHRSKRYHYINPDSPVTLGFLLKTPISFAFPALIDPTPRSLGDHETEDRLPGYEYPEDLFLEPAYEQELGRLQVYFNYLKVSRVVCQERVVCEVAADPETFTPISTLVLRELRLTHGPVKPSRESLLWRFMAASATGYAYGAEACVEQYGECEMPARQHFNMVALALWNFVCAMLNLKLR</sequence>
<keyword evidence="1" id="KW-0732">Signal</keyword>
<gene>
    <name evidence="3" type="primary">LOC108670944</name>
</gene>
<dbReference type="RefSeq" id="XP_018013923.1">
    <property type="nucleotide sequence ID" value="XM_018158434.2"/>
</dbReference>
<evidence type="ECO:0000313" key="3">
    <source>
        <dbReference type="RefSeq" id="XP_018013923.1"/>
    </source>
</evidence>
<evidence type="ECO:0000313" key="2">
    <source>
        <dbReference type="Proteomes" id="UP000694843"/>
    </source>
</evidence>
<protein>
    <submittedName>
        <fullName evidence="3">Uncharacterized protein LOC108670944</fullName>
    </submittedName>
</protein>
<name>A0A8B7NJU4_HYAAZ</name>
<proteinExistence type="predicted"/>
<accession>A0A8B7NJU4</accession>
<dbReference type="AlphaFoldDB" id="A0A8B7NJU4"/>
<feature type="signal peptide" evidence="1">
    <location>
        <begin position="1"/>
        <end position="21"/>
    </location>
</feature>
<organism evidence="2 3">
    <name type="scientific">Hyalella azteca</name>
    <name type="common">Amphipod</name>
    <dbReference type="NCBI Taxonomy" id="294128"/>
    <lineage>
        <taxon>Eukaryota</taxon>
        <taxon>Metazoa</taxon>
        <taxon>Ecdysozoa</taxon>
        <taxon>Arthropoda</taxon>
        <taxon>Crustacea</taxon>
        <taxon>Multicrustacea</taxon>
        <taxon>Malacostraca</taxon>
        <taxon>Eumalacostraca</taxon>
        <taxon>Peracarida</taxon>
        <taxon>Amphipoda</taxon>
        <taxon>Senticaudata</taxon>
        <taxon>Talitrida</taxon>
        <taxon>Talitroidea</taxon>
        <taxon>Hyalellidae</taxon>
        <taxon>Hyalella</taxon>
    </lineage>
</organism>
<keyword evidence="2" id="KW-1185">Reference proteome</keyword>
<dbReference type="Proteomes" id="UP000694843">
    <property type="component" value="Unplaced"/>
</dbReference>
<feature type="chain" id="PRO_5034950157" evidence="1">
    <location>
        <begin position="22"/>
        <end position="206"/>
    </location>
</feature>
<dbReference type="GeneID" id="108670944"/>
<evidence type="ECO:0000256" key="1">
    <source>
        <dbReference type="SAM" id="SignalP"/>
    </source>
</evidence>
<dbReference type="KEGG" id="hazt:108670944"/>
<reference evidence="3" key="1">
    <citation type="submission" date="2025-08" db="UniProtKB">
        <authorList>
            <consortium name="RefSeq"/>
        </authorList>
    </citation>
    <scope>IDENTIFICATION</scope>
    <source>
        <tissue evidence="3">Whole organism</tissue>
    </source>
</reference>